<proteinExistence type="predicted"/>
<keyword evidence="4" id="KW-1185">Reference proteome</keyword>
<dbReference type="InterPro" id="IPR051222">
    <property type="entry name" value="PPR/CCM1_RNA-binding"/>
</dbReference>
<dbReference type="PANTHER" id="PTHR47942">
    <property type="entry name" value="TETRATRICOPEPTIDE REPEAT (TPR)-LIKE SUPERFAMILY PROTEIN-RELATED"/>
    <property type="match status" value="1"/>
</dbReference>
<feature type="region of interest" description="Disordered" evidence="2">
    <location>
        <begin position="590"/>
        <end position="618"/>
    </location>
</feature>
<evidence type="ECO:0000256" key="1">
    <source>
        <dbReference type="ARBA" id="ARBA00022737"/>
    </source>
</evidence>
<feature type="region of interest" description="Disordered" evidence="2">
    <location>
        <begin position="466"/>
        <end position="486"/>
    </location>
</feature>
<dbReference type="PANTHER" id="PTHR47942:SF63">
    <property type="entry name" value="PENTATRICOPEPTIDE REPEAT-CONTAINING PROTEIN"/>
    <property type="match status" value="1"/>
</dbReference>
<reference evidence="3 4" key="1">
    <citation type="submission" date="2024-10" db="EMBL/GenBank/DDBJ databases">
        <title>Updated reference genomes for cyclostephanoid diatoms.</title>
        <authorList>
            <person name="Roberts W.R."/>
            <person name="Alverson A.J."/>
        </authorList>
    </citation>
    <scope>NUCLEOTIDE SEQUENCE [LARGE SCALE GENOMIC DNA]</scope>
    <source>
        <strain evidence="3 4">AJA276-08</strain>
    </source>
</reference>
<dbReference type="AlphaFoldDB" id="A0ABD3NDX6"/>
<dbReference type="Gene3D" id="1.25.40.10">
    <property type="entry name" value="Tetratricopeptide repeat domain"/>
    <property type="match status" value="3"/>
</dbReference>
<organism evidence="3 4">
    <name type="scientific">Stephanodiscus triporus</name>
    <dbReference type="NCBI Taxonomy" id="2934178"/>
    <lineage>
        <taxon>Eukaryota</taxon>
        <taxon>Sar</taxon>
        <taxon>Stramenopiles</taxon>
        <taxon>Ochrophyta</taxon>
        <taxon>Bacillariophyta</taxon>
        <taxon>Coscinodiscophyceae</taxon>
        <taxon>Thalassiosirophycidae</taxon>
        <taxon>Stephanodiscales</taxon>
        <taxon>Stephanodiscaceae</taxon>
        <taxon>Stephanodiscus</taxon>
    </lineage>
</organism>
<dbReference type="EMBL" id="JALLAZ020001543">
    <property type="protein sequence ID" value="KAL3773231.1"/>
    <property type="molecule type" value="Genomic_DNA"/>
</dbReference>
<accession>A0ABD3NDX6</accession>
<evidence type="ECO:0000256" key="2">
    <source>
        <dbReference type="SAM" id="MobiDB-lite"/>
    </source>
</evidence>
<comment type="caution">
    <text evidence="3">The sequence shown here is derived from an EMBL/GenBank/DDBJ whole genome shotgun (WGS) entry which is preliminary data.</text>
</comment>
<protein>
    <recommendedName>
        <fullName evidence="5">Pentatricopeptide repeat-containing protein</fullName>
    </recommendedName>
</protein>
<evidence type="ECO:0000313" key="4">
    <source>
        <dbReference type="Proteomes" id="UP001530315"/>
    </source>
</evidence>
<dbReference type="Proteomes" id="UP001530315">
    <property type="component" value="Unassembled WGS sequence"/>
</dbReference>
<gene>
    <name evidence="3" type="ORF">ACHAW5_008152</name>
</gene>
<feature type="region of interest" description="Disordered" evidence="2">
    <location>
        <begin position="549"/>
        <end position="577"/>
    </location>
</feature>
<feature type="compositionally biased region" description="Polar residues" evidence="2">
    <location>
        <begin position="550"/>
        <end position="559"/>
    </location>
</feature>
<dbReference type="InterPro" id="IPR011990">
    <property type="entry name" value="TPR-like_helical_dom_sf"/>
</dbReference>
<name>A0ABD3NDX6_9STRA</name>
<evidence type="ECO:0000313" key="3">
    <source>
        <dbReference type="EMBL" id="KAL3773231.1"/>
    </source>
</evidence>
<keyword evidence="1" id="KW-0677">Repeat</keyword>
<evidence type="ECO:0008006" key="5">
    <source>
        <dbReference type="Google" id="ProtNLM"/>
    </source>
</evidence>
<sequence length="1118" mass="126608">MMTMASCMAACKPLLYARNNNVICIRNTVDWRSLCTSACVWDIELVPRRPATSYRRNFKLRSLFRRSTNQLLSSGNSTRSRCLSTFSNQESSPPSTIADLEFRVEELERLSRLQRLATHDLQNIAWPLLSECLSLPFTRNENSRSGMSTQQDRHERAKLCNRILDVCLKEVEARRVFLWDWLQNSDESTSGTNDNSTDKFSPTAFWNETPHPTKEMYSLVFSAWRHVIESCSSFSIKSTDAMKLMESAAQQASSLLSLMEDEYSSDAAFIHAYNSNVQKGSYTLLRMGAVLPDVRNYSEVIGIWAQCIDGSILRQSFTLCRDGSFQKRLKLEATAQKSMMELLESMEEDLYENFSPNASLRKRPPPDRICYNIILASMARQMNPSLYEMRLVLQRMMERVKYELERPDNETEDENSAEDINDYAMTFFPDVFSYNALIEARANRSAMFASDKQQILSQPSVSQRFQNRSAWRRQGNSENLSHRNRRFTSSEEEAILAEQILDEMCHLSTVSVRPNIYSYNAVIKAWIKTDSERGLSRAVSYMRSLALNGHNPTDSQDMEGSQVPMKSRAETNEKPPTVFERITSWGASLLSKVDPGDSGADNNRHRGSPGANVRSNMQSEKYAKKANFDSRGASSSGGRHYDQNQPHQVFAGVGMASRLIYLHSASNGAKKNTTHVQRRDTALQSDAQAKYLDSFALSRERNENESEPIGPLPNIELEVAPDLKTFQLVASALERHGSVASAKLAESLLQLLEDFYPTLSPDIAIYNSVLNAFAKAAKEGSDVRSRLASAQKADELLCKLLGKERVESGLFPQANEYSFLMVINAFSNATLAAVSAGNFTDGQNAARRAEEIITRLKLQAFRTNKTTIACYGAVIRTWAFLGEAERAKRLLEEMVGMSERLPLDRIHFNAVFDVCARDLASEKDLNRAISRLSSIHSILVKMDSRGGYESINVDPDASSFNHIIRACYSPWTTSRAQDDESSRQKALEIAHDCYSRMSQDYNSSHRPDAHTYTHMFKAVACLRPSSIDPSSDKYGICKTIFHACCRDGHLTKSSLWILRKMFQSEDEFAVLILSEIDHHGDMNKEKLLRIPEDRLFAFLPEEWSRNGRNYKSLNKHKQ</sequence>
<feature type="compositionally biased region" description="Polar residues" evidence="2">
    <location>
        <begin position="466"/>
        <end position="479"/>
    </location>
</feature>